<dbReference type="Proteomes" id="UP000193689">
    <property type="component" value="Unassembled WGS sequence"/>
</dbReference>
<dbReference type="InterPro" id="IPR006357">
    <property type="entry name" value="HAD-SF_hydro_IIA"/>
</dbReference>
<dbReference type="NCBIfam" id="TIGR01456">
    <property type="entry name" value="CECR5"/>
    <property type="match status" value="1"/>
</dbReference>
<dbReference type="GeneID" id="63774561"/>
<dbReference type="EMBL" id="MCFJ01000006">
    <property type="protein sequence ID" value="ORY65540.1"/>
    <property type="molecule type" value="Genomic_DNA"/>
</dbReference>
<dbReference type="InterPro" id="IPR023214">
    <property type="entry name" value="HAD_sf"/>
</dbReference>
<dbReference type="OrthoDB" id="270009at2759"/>
<dbReference type="InterPro" id="IPR050324">
    <property type="entry name" value="CDP-alcohol_PTase-I"/>
</dbReference>
<organism evidence="1 2">
    <name type="scientific">Pseudomassariella vexata</name>
    <dbReference type="NCBI Taxonomy" id="1141098"/>
    <lineage>
        <taxon>Eukaryota</taxon>
        <taxon>Fungi</taxon>
        <taxon>Dikarya</taxon>
        <taxon>Ascomycota</taxon>
        <taxon>Pezizomycotina</taxon>
        <taxon>Sordariomycetes</taxon>
        <taxon>Xylariomycetidae</taxon>
        <taxon>Amphisphaeriales</taxon>
        <taxon>Pseudomassariaceae</taxon>
        <taxon>Pseudomassariella</taxon>
    </lineage>
</organism>
<comment type="caution">
    <text evidence="1">The sequence shown here is derived from an EMBL/GenBank/DDBJ whole genome shotgun (WGS) entry which is preliminary data.</text>
</comment>
<evidence type="ECO:0000313" key="1">
    <source>
        <dbReference type="EMBL" id="ORY65540.1"/>
    </source>
</evidence>
<dbReference type="Pfam" id="PF13344">
    <property type="entry name" value="Hydrolase_6"/>
    <property type="match status" value="1"/>
</dbReference>
<name>A0A1Y2E1X2_9PEZI</name>
<dbReference type="AlphaFoldDB" id="A0A1Y2E1X2"/>
<dbReference type="PANTHER" id="PTHR14269">
    <property type="entry name" value="CDP-DIACYLGLYCEROL--GLYCEROL-3-PHOSPHATE 3-PHOSPHATIDYLTRANSFERASE-RELATED"/>
    <property type="match status" value="1"/>
</dbReference>
<evidence type="ECO:0000313" key="2">
    <source>
        <dbReference type="Proteomes" id="UP000193689"/>
    </source>
</evidence>
<dbReference type="InterPro" id="IPR006353">
    <property type="entry name" value="HAD-SF_hydro_IIA_CECR5"/>
</dbReference>
<dbReference type="Pfam" id="PF13242">
    <property type="entry name" value="Hydrolase_like"/>
    <property type="match status" value="1"/>
</dbReference>
<dbReference type="FunCoup" id="A0A1Y2E1X2">
    <property type="interactions" value="254"/>
</dbReference>
<dbReference type="GO" id="GO:0046474">
    <property type="term" value="P:glycerophospholipid biosynthetic process"/>
    <property type="evidence" value="ECO:0007669"/>
    <property type="project" value="TreeGrafter"/>
</dbReference>
<dbReference type="NCBIfam" id="TIGR01460">
    <property type="entry name" value="HAD-SF-IIA"/>
    <property type="match status" value="1"/>
</dbReference>
<dbReference type="GO" id="GO:0005739">
    <property type="term" value="C:mitochondrion"/>
    <property type="evidence" value="ECO:0007669"/>
    <property type="project" value="TreeGrafter"/>
</dbReference>
<reference evidence="1 2" key="1">
    <citation type="submission" date="2016-07" db="EMBL/GenBank/DDBJ databases">
        <title>Pervasive Adenine N6-methylation of Active Genes in Fungi.</title>
        <authorList>
            <consortium name="DOE Joint Genome Institute"/>
            <person name="Mondo S.J."/>
            <person name="Dannebaum R.O."/>
            <person name="Kuo R.C."/>
            <person name="Labutti K."/>
            <person name="Haridas S."/>
            <person name="Kuo A."/>
            <person name="Salamov A."/>
            <person name="Ahrendt S.R."/>
            <person name="Lipzen A."/>
            <person name="Sullivan W."/>
            <person name="Andreopoulos W.B."/>
            <person name="Clum A."/>
            <person name="Lindquist E."/>
            <person name="Daum C."/>
            <person name="Ramamoorthy G.K."/>
            <person name="Gryganskyi A."/>
            <person name="Culley D."/>
            <person name="Magnuson J.K."/>
            <person name="James T.Y."/>
            <person name="O'Malley M.A."/>
            <person name="Stajich J.E."/>
            <person name="Spatafora J.W."/>
            <person name="Visel A."/>
            <person name="Grigoriev I.V."/>
        </authorList>
    </citation>
    <scope>NUCLEOTIDE SEQUENCE [LARGE SCALE GENOMIC DNA]</scope>
    <source>
        <strain evidence="1 2">CBS 129021</strain>
    </source>
</reference>
<gene>
    <name evidence="1" type="ORF">BCR38DRAFT_409228</name>
</gene>
<dbReference type="PANTHER" id="PTHR14269:SF57">
    <property type="entry name" value="SUPERFAMILY HYDROLASE, PUTATIVE (AFU_ORTHOLOGUE AFUA_2G02580)-RELATED"/>
    <property type="match status" value="1"/>
</dbReference>
<dbReference type="Gene3D" id="3.40.50.1000">
    <property type="entry name" value="HAD superfamily/HAD-like"/>
    <property type="match status" value="2"/>
</dbReference>
<keyword evidence="2" id="KW-1185">Reference proteome</keyword>
<proteinExistence type="predicted"/>
<dbReference type="STRING" id="1141098.A0A1Y2E1X2"/>
<dbReference type="InterPro" id="IPR036412">
    <property type="entry name" value="HAD-like_sf"/>
</dbReference>
<dbReference type="SUPFAM" id="SSF56784">
    <property type="entry name" value="HAD-like"/>
    <property type="match status" value="1"/>
</dbReference>
<protein>
    <submittedName>
        <fullName evidence="1">HAD-like domain-containing protein</fullName>
    </submittedName>
</protein>
<dbReference type="RefSeq" id="XP_040716692.1">
    <property type="nucleotide sequence ID" value="XM_040858349.1"/>
</dbReference>
<sequence>MDSTPAICTRLEIHGNGSSGKAEAKETIAFAFDIDGVLVKGNQPVPGARETIKMLQDKKIPFIFLTNGGGLTEKDHVARLGQRLGLTLDEKQFVQSHTPFRELVPKYRDKNILAIGGHGQQIRNVAASYGFNKVITTSDLMYEFDHIHPFPEMTRAHHIEHGRLRADSLQGHGLAIDAILVWSSPRDWCLDLQVITDLLGSSGGRFGNKSLMAGDISLPNHGYLQDGQPKLYFCNPDFEWPTQHEHPRFAQGAFREALRGIWAYATKGKGELEYTMIGKPSETTYTYGEKVLQKYNDHLNEKLEVPRRIKTVYMVGDNPESDILGANNYESKYCTEWKSILVESGMHVRGSTPAYAPKHITESVVGAVEWALKDGNMTA</sequence>
<dbReference type="InParanoid" id="A0A1Y2E1X2"/>
<accession>A0A1Y2E1X2</accession>